<dbReference type="Pfam" id="PF03190">
    <property type="entry name" value="Thioredox_DsbH"/>
    <property type="match status" value="1"/>
</dbReference>
<dbReference type="SUPFAM" id="SSF52833">
    <property type="entry name" value="Thioredoxin-like"/>
    <property type="match status" value="1"/>
</dbReference>
<dbReference type="EMBL" id="UINC01022476">
    <property type="protein sequence ID" value="SVA92170.1"/>
    <property type="molecule type" value="Genomic_DNA"/>
</dbReference>
<sequence length="635" mass="72259">MERESFEDPGLAKLLNKHFVSIKIDREERPDIDSIYMKAVQAMGQQGGWPLNVFITPEGIPFYSGTYFPPEKRFNLPSFSDVLIFLTRTWLNEPEKIKKQSEALVTAIRESSQRKANMGTTETLDFDGEDKAAKIYESHYDNLNHGFRFQSKNKFPPSMGLSLLLRHYHRTGKTSSLKMTEDTLRAMKWGGIYDQIGGGLSRYSTDYKWLVPHFEKMLYDNSLFVTALIETFQVTGNQEFADYANDVLHYIDRDMTSDEGAFYSAEDADSECVEGKFYIWSKEKIESILGRQTSSIAIPFYNITQEGNFEHKNILNQTQTCQELAKKLGLTEDSITSELNIAREKLLKEREKRIRPLLDDKVLTSWNGLMISAMAKAGRVLDDMNRISKAEKAMEFILNTLKTNDGKLLRRFREGEARYDGYLFDYSSIAVACLDLYEATYNTKYIIEARNLMDTVEEKFASEGAYYETAIDAEKLIVRQISGYDGVEPSGNSNASLAFLKLGAYLTNSDLTKCAEKIFLAFHNDLIEYGMNSSFMMQALHLYLGGLKEVVIIGKKNDPSTKEMLKIVRSQFFPNAVFAFSYEDEVAKKSADLPLLAEKTVLNGKATAYVCKLGRCFTPVNSSEDLGNLLKYEEN</sequence>
<proteinExistence type="predicted"/>
<dbReference type="Gene3D" id="3.40.30.10">
    <property type="entry name" value="Glutaredoxin"/>
    <property type="match status" value="1"/>
</dbReference>
<organism evidence="2">
    <name type="scientific">marine metagenome</name>
    <dbReference type="NCBI Taxonomy" id="408172"/>
    <lineage>
        <taxon>unclassified sequences</taxon>
        <taxon>metagenomes</taxon>
        <taxon>ecological metagenomes</taxon>
    </lineage>
</organism>
<feature type="domain" description="Spermatogenesis-associated protein 20-like TRX" evidence="1">
    <location>
        <begin position="1"/>
        <end position="108"/>
    </location>
</feature>
<reference evidence="2" key="1">
    <citation type="submission" date="2018-05" db="EMBL/GenBank/DDBJ databases">
        <authorList>
            <person name="Lanie J.A."/>
            <person name="Ng W.-L."/>
            <person name="Kazmierczak K.M."/>
            <person name="Andrzejewski T.M."/>
            <person name="Davidsen T.M."/>
            <person name="Wayne K.J."/>
            <person name="Tettelin H."/>
            <person name="Glass J.I."/>
            <person name="Rusch D."/>
            <person name="Podicherti R."/>
            <person name="Tsui H.-C.T."/>
            <person name="Winkler M.E."/>
        </authorList>
    </citation>
    <scope>NUCLEOTIDE SEQUENCE</scope>
</reference>
<evidence type="ECO:0000313" key="2">
    <source>
        <dbReference type="EMBL" id="SVA92170.1"/>
    </source>
</evidence>
<name>A0A381ZSF7_9ZZZZ</name>
<dbReference type="PANTHER" id="PTHR42899:SF1">
    <property type="entry name" value="SPERMATOGENESIS-ASSOCIATED PROTEIN 20"/>
    <property type="match status" value="1"/>
</dbReference>
<dbReference type="GO" id="GO:0005975">
    <property type="term" value="P:carbohydrate metabolic process"/>
    <property type="evidence" value="ECO:0007669"/>
    <property type="project" value="InterPro"/>
</dbReference>
<dbReference type="InterPro" id="IPR024705">
    <property type="entry name" value="Ssp411"/>
</dbReference>
<gene>
    <name evidence="2" type="ORF">METZ01_LOCUS145024</name>
</gene>
<dbReference type="PIRSF" id="PIRSF006402">
    <property type="entry name" value="UCP006402_thioredoxin"/>
    <property type="match status" value="1"/>
</dbReference>
<dbReference type="InterPro" id="IPR012341">
    <property type="entry name" value="6hp_glycosidase-like_sf"/>
</dbReference>
<dbReference type="Gene3D" id="1.50.10.10">
    <property type="match status" value="1"/>
</dbReference>
<accession>A0A381ZSF7</accession>
<dbReference type="InterPro" id="IPR036249">
    <property type="entry name" value="Thioredoxin-like_sf"/>
</dbReference>
<dbReference type="PANTHER" id="PTHR42899">
    <property type="entry name" value="SPERMATOGENESIS-ASSOCIATED PROTEIN 20"/>
    <property type="match status" value="1"/>
</dbReference>
<dbReference type="InterPro" id="IPR004879">
    <property type="entry name" value="Ssp411-like_TRX"/>
</dbReference>
<dbReference type="InterPro" id="IPR008928">
    <property type="entry name" value="6-hairpin_glycosidase_sf"/>
</dbReference>
<dbReference type="AlphaFoldDB" id="A0A381ZSF7"/>
<protein>
    <recommendedName>
        <fullName evidence="1">Spermatogenesis-associated protein 20-like TRX domain-containing protein</fullName>
    </recommendedName>
</protein>
<evidence type="ECO:0000259" key="1">
    <source>
        <dbReference type="Pfam" id="PF03190"/>
    </source>
</evidence>
<dbReference type="SUPFAM" id="SSF48208">
    <property type="entry name" value="Six-hairpin glycosidases"/>
    <property type="match status" value="1"/>
</dbReference>